<dbReference type="RefSeq" id="WP_269400826.1">
    <property type="nucleotide sequence ID" value="NZ_JAPWGW010000001.1"/>
</dbReference>
<comment type="caution">
    <text evidence="2">The sequence shown here is derived from an EMBL/GenBank/DDBJ whole genome shotgun (WGS) entry which is preliminary data.</text>
</comment>
<evidence type="ECO:0000259" key="1">
    <source>
        <dbReference type="Pfam" id="PF18315"/>
    </source>
</evidence>
<evidence type="ECO:0000313" key="3">
    <source>
        <dbReference type="Proteomes" id="UP001083770"/>
    </source>
</evidence>
<protein>
    <recommendedName>
        <fullName evidence="1">Integron cassette protein VCH-CASS1 chain domain-containing protein</fullName>
    </recommendedName>
</protein>
<proteinExistence type="predicted"/>
<evidence type="ECO:0000313" key="2">
    <source>
        <dbReference type="EMBL" id="MCZ4296638.1"/>
    </source>
</evidence>
<organism evidence="2 3">
    <name type="scientific">Henriciella marina</name>
    <dbReference type="NCBI Taxonomy" id="453851"/>
    <lineage>
        <taxon>Bacteria</taxon>
        <taxon>Pseudomonadati</taxon>
        <taxon>Pseudomonadota</taxon>
        <taxon>Alphaproteobacteria</taxon>
        <taxon>Hyphomonadales</taxon>
        <taxon>Hyphomonadaceae</taxon>
        <taxon>Henriciella</taxon>
    </lineage>
</organism>
<dbReference type="Proteomes" id="UP001083770">
    <property type="component" value="Unassembled WGS sequence"/>
</dbReference>
<dbReference type="Gene3D" id="3.30.920.70">
    <property type="match status" value="1"/>
</dbReference>
<name>A0ABT4LQM1_9PROT</name>
<keyword evidence="3" id="KW-1185">Reference proteome</keyword>
<gene>
    <name evidence="2" type="ORF">O4G74_01075</name>
</gene>
<sequence>MARRLKTDNEIDAFIEKVTTEANHHALNVNRVIQPLSEEVRERLDLKSDKVEVYEREGRIARTCWVVIDGSRYVFSYNYNNEQIDLRERSLRGQVLSSFENSTSRQTIRKAVAGL</sequence>
<dbReference type="EMBL" id="JAPWGW010000001">
    <property type="protein sequence ID" value="MCZ4296638.1"/>
    <property type="molecule type" value="Genomic_DNA"/>
</dbReference>
<dbReference type="InterPro" id="IPR040614">
    <property type="entry name" value="VCH_CASS14"/>
</dbReference>
<dbReference type="Pfam" id="PF18315">
    <property type="entry name" value="VCH_CASS14"/>
    <property type="match status" value="1"/>
</dbReference>
<accession>A0ABT4LQM1</accession>
<reference evidence="2" key="1">
    <citation type="submission" date="2022-12" db="EMBL/GenBank/DDBJ databases">
        <title>Bacterial isolates from different developmental stages of Nematostella vectensis.</title>
        <authorList>
            <person name="Fraune S."/>
        </authorList>
    </citation>
    <scope>NUCLEOTIDE SEQUENCE</scope>
    <source>
        <strain evidence="2">G21632-S1</strain>
    </source>
</reference>
<feature type="domain" description="Integron cassette protein VCH-CASS1 chain" evidence="1">
    <location>
        <begin position="13"/>
        <end position="106"/>
    </location>
</feature>